<evidence type="ECO:0000256" key="3">
    <source>
        <dbReference type="ARBA" id="ARBA00011890"/>
    </source>
</evidence>
<keyword evidence="6 10" id="KW-0489">Methyltransferase</keyword>
<evidence type="ECO:0000256" key="8">
    <source>
        <dbReference type="ARBA" id="ARBA00022691"/>
    </source>
</evidence>
<dbReference type="NCBIfam" id="TIGR00080">
    <property type="entry name" value="pimt"/>
    <property type="match status" value="1"/>
</dbReference>
<dbReference type="FunFam" id="3.40.50.150:FF:000010">
    <property type="entry name" value="Protein-L-isoaspartate O-methyltransferase"/>
    <property type="match status" value="1"/>
</dbReference>
<organism evidence="10 11">
    <name type="scientific">Geotoga petraea</name>
    <dbReference type="NCBI Taxonomy" id="28234"/>
    <lineage>
        <taxon>Bacteria</taxon>
        <taxon>Thermotogati</taxon>
        <taxon>Thermotogota</taxon>
        <taxon>Thermotogae</taxon>
        <taxon>Petrotogales</taxon>
        <taxon>Petrotogaceae</taxon>
        <taxon>Geotoga</taxon>
    </lineage>
</organism>
<name>A0A1G6KX33_9BACT</name>
<dbReference type="GO" id="GO:0004719">
    <property type="term" value="F:protein-L-isoaspartate (D-aspartate) O-methyltransferase activity"/>
    <property type="evidence" value="ECO:0007669"/>
    <property type="project" value="UniProtKB-UniRule"/>
</dbReference>
<dbReference type="NCBIfam" id="NF001453">
    <property type="entry name" value="PRK00312.1"/>
    <property type="match status" value="1"/>
</dbReference>
<dbReference type="PANTHER" id="PTHR11579:SF0">
    <property type="entry name" value="PROTEIN-L-ISOASPARTATE(D-ASPARTATE) O-METHYLTRANSFERASE"/>
    <property type="match status" value="1"/>
</dbReference>
<keyword evidence="8" id="KW-0949">S-adenosyl-L-methionine</keyword>
<keyword evidence="11" id="KW-1185">Reference proteome</keyword>
<proteinExistence type="inferred from homology"/>
<dbReference type="CDD" id="cd02440">
    <property type="entry name" value="AdoMet_MTases"/>
    <property type="match status" value="1"/>
</dbReference>
<dbReference type="EMBL" id="FMYV01000003">
    <property type="protein sequence ID" value="SDC35652.1"/>
    <property type="molecule type" value="Genomic_DNA"/>
</dbReference>
<evidence type="ECO:0000256" key="4">
    <source>
        <dbReference type="ARBA" id="ARBA00013346"/>
    </source>
</evidence>
<reference evidence="10 11" key="1">
    <citation type="submission" date="2016-10" db="EMBL/GenBank/DDBJ databases">
        <authorList>
            <person name="de Groot N.N."/>
        </authorList>
    </citation>
    <scope>NUCLEOTIDE SEQUENCE [LARGE SCALE GENOMIC DNA]</scope>
    <source>
        <strain evidence="10 11">WG14</strain>
    </source>
</reference>
<evidence type="ECO:0000256" key="7">
    <source>
        <dbReference type="ARBA" id="ARBA00022679"/>
    </source>
</evidence>
<accession>A0A1G6KX33</accession>
<keyword evidence="7 10" id="KW-0808">Transferase</keyword>
<dbReference type="SUPFAM" id="SSF53335">
    <property type="entry name" value="S-adenosyl-L-methionine-dependent methyltransferases"/>
    <property type="match status" value="1"/>
</dbReference>
<dbReference type="Proteomes" id="UP000199322">
    <property type="component" value="Unassembled WGS sequence"/>
</dbReference>
<evidence type="ECO:0000256" key="1">
    <source>
        <dbReference type="ARBA" id="ARBA00004496"/>
    </source>
</evidence>
<dbReference type="RefSeq" id="WP_091403188.1">
    <property type="nucleotide sequence ID" value="NZ_FMYV01000003.1"/>
</dbReference>
<dbReference type="GO" id="GO:0030091">
    <property type="term" value="P:protein repair"/>
    <property type="evidence" value="ECO:0007669"/>
    <property type="project" value="UniProtKB-UniRule"/>
</dbReference>
<dbReference type="InterPro" id="IPR029063">
    <property type="entry name" value="SAM-dependent_MTases_sf"/>
</dbReference>
<dbReference type="Gene3D" id="3.40.50.150">
    <property type="entry name" value="Vaccinia Virus protein VP39"/>
    <property type="match status" value="1"/>
</dbReference>
<evidence type="ECO:0000256" key="6">
    <source>
        <dbReference type="ARBA" id="ARBA00022603"/>
    </source>
</evidence>
<comment type="subcellular location">
    <subcellularLocation>
        <location evidence="1">Cytoplasm</location>
    </subcellularLocation>
</comment>
<gene>
    <name evidence="10" type="ORF">SAMN04488588_0926</name>
</gene>
<sequence>MNFDYLRERMVNENLFSRGIKNERVLNAFKKVPRENFIPEEEKLHAYEDHPIPIGNGQTISQPYIVSYMIEKLNLDSKDVLEIGTGSGYQTALLAEIFEEVYTIEKIEKLQIKAKNVLESLGYKNIIYKTGNGINGWKGKSFSNIIVSAAARHFPDKLFEQLKIDGVMIIPIGETFFQNLYKITKKDENNIEKEELIGVRFVPLVDD</sequence>
<evidence type="ECO:0000256" key="9">
    <source>
        <dbReference type="NCBIfam" id="TIGR00080"/>
    </source>
</evidence>
<evidence type="ECO:0000313" key="10">
    <source>
        <dbReference type="EMBL" id="SDC35652.1"/>
    </source>
</evidence>
<dbReference type="PANTHER" id="PTHR11579">
    <property type="entry name" value="PROTEIN-L-ISOASPARTATE O-METHYLTRANSFERASE"/>
    <property type="match status" value="1"/>
</dbReference>
<evidence type="ECO:0000256" key="2">
    <source>
        <dbReference type="ARBA" id="ARBA00005369"/>
    </source>
</evidence>
<dbReference type="STRING" id="28234.SAMN04488588_0926"/>
<protein>
    <recommendedName>
        <fullName evidence="4 9">Protein-L-isoaspartate O-methyltransferase</fullName>
        <ecNumber evidence="3 9">2.1.1.77</ecNumber>
    </recommendedName>
</protein>
<dbReference type="AlphaFoldDB" id="A0A1G6KX33"/>
<dbReference type="GO" id="GO:0032259">
    <property type="term" value="P:methylation"/>
    <property type="evidence" value="ECO:0007669"/>
    <property type="project" value="UniProtKB-KW"/>
</dbReference>
<evidence type="ECO:0000256" key="5">
    <source>
        <dbReference type="ARBA" id="ARBA00022490"/>
    </source>
</evidence>
<dbReference type="Pfam" id="PF01135">
    <property type="entry name" value="PCMT"/>
    <property type="match status" value="1"/>
</dbReference>
<dbReference type="InterPro" id="IPR000682">
    <property type="entry name" value="PCMT"/>
</dbReference>
<evidence type="ECO:0000313" key="11">
    <source>
        <dbReference type="Proteomes" id="UP000199322"/>
    </source>
</evidence>
<keyword evidence="5" id="KW-0963">Cytoplasm</keyword>
<dbReference type="EC" id="2.1.1.77" evidence="3 9"/>
<comment type="similarity">
    <text evidence="2">Belongs to the methyltransferase superfamily. L-isoaspartyl/D-aspartyl protein methyltransferase family.</text>
</comment>
<dbReference type="GO" id="GO:0005737">
    <property type="term" value="C:cytoplasm"/>
    <property type="evidence" value="ECO:0007669"/>
    <property type="project" value="UniProtKB-SubCell"/>
</dbReference>